<evidence type="ECO:0000256" key="1">
    <source>
        <dbReference type="SAM" id="MobiDB-lite"/>
    </source>
</evidence>
<dbReference type="EMBL" id="LJCR01000015">
    <property type="protein sequence ID" value="KPV54802.1"/>
    <property type="molecule type" value="Genomic_DNA"/>
</dbReference>
<sequence length="153" mass="17165">MQTTTRAGATQSLVHPQLPLIPGFHWKRIREDENRQGGLEATTLLMAPGERAAMVTVVLYPDHLVLRHLLVDSGFYTRGHSYRAQGLGSKIGAVILAAYGHLPIDVWFDPDQDDPGLTAEQLRTWAERHGFGPHPDPEKPHWMRRPAQIEPPL</sequence>
<keyword evidence="3" id="KW-1185">Reference proteome</keyword>
<feature type="region of interest" description="Disordered" evidence="1">
    <location>
        <begin position="126"/>
        <end position="153"/>
    </location>
</feature>
<evidence type="ECO:0000313" key="3">
    <source>
        <dbReference type="Proteomes" id="UP000050509"/>
    </source>
</evidence>
<dbReference type="Proteomes" id="UP000050509">
    <property type="component" value="Unassembled WGS sequence"/>
</dbReference>
<accession>A0A0P9DH33</accession>
<gene>
    <name evidence="2" type="ORF">SE17_01510</name>
</gene>
<evidence type="ECO:0008006" key="4">
    <source>
        <dbReference type="Google" id="ProtNLM"/>
    </source>
</evidence>
<reference evidence="2 3" key="1">
    <citation type="submission" date="2015-09" db="EMBL/GenBank/DDBJ databases">
        <title>Draft genome sequence of Kouleothrix aurantiaca JCM 19913.</title>
        <authorList>
            <person name="Hemp J."/>
        </authorList>
    </citation>
    <scope>NUCLEOTIDE SEQUENCE [LARGE SCALE GENOMIC DNA]</scope>
    <source>
        <strain evidence="2 3">COM-B</strain>
    </source>
</reference>
<comment type="caution">
    <text evidence="2">The sequence shown here is derived from an EMBL/GenBank/DDBJ whole genome shotgun (WGS) entry which is preliminary data.</text>
</comment>
<name>A0A0P9DH33_9CHLR</name>
<feature type="compositionally biased region" description="Basic and acidic residues" evidence="1">
    <location>
        <begin position="126"/>
        <end position="141"/>
    </location>
</feature>
<proteinExistence type="predicted"/>
<dbReference type="AlphaFoldDB" id="A0A0P9DH33"/>
<protein>
    <recommendedName>
        <fullName evidence="4">N-acetyltransferase domain-containing protein</fullName>
    </recommendedName>
</protein>
<organism evidence="2 3">
    <name type="scientific">Kouleothrix aurantiaca</name>
    <dbReference type="NCBI Taxonomy" id="186479"/>
    <lineage>
        <taxon>Bacteria</taxon>
        <taxon>Bacillati</taxon>
        <taxon>Chloroflexota</taxon>
        <taxon>Chloroflexia</taxon>
        <taxon>Chloroflexales</taxon>
        <taxon>Roseiflexineae</taxon>
        <taxon>Roseiflexaceae</taxon>
        <taxon>Kouleothrix</taxon>
    </lineage>
</organism>
<evidence type="ECO:0000313" key="2">
    <source>
        <dbReference type="EMBL" id="KPV54802.1"/>
    </source>
</evidence>